<name>A0AA46TIH3_9ACTN</name>
<dbReference type="Gene3D" id="3.40.50.1110">
    <property type="entry name" value="SGNH hydrolase"/>
    <property type="match status" value="1"/>
</dbReference>
<dbReference type="KEGG" id="sgrg:L0C25_02420"/>
<organism evidence="2 3">
    <name type="scientific">Solicola gregarius</name>
    <dbReference type="NCBI Taxonomy" id="2908642"/>
    <lineage>
        <taxon>Bacteria</taxon>
        <taxon>Bacillati</taxon>
        <taxon>Actinomycetota</taxon>
        <taxon>Actinomycetes</taxon>
        <taxon>Propionibacteriales</taxon>
        <taxon>Nocardioidaceae</taxon>
        <taxon>Solicola</taxon>
    </lineage>
</organism>
<dbReference type="InterPro" id="IPR013830">
    <property type="entry name" value="SGNH_hydro"/>
</dbReference>
<dbReference type="CDD" id="cd00229">
    <property type="entry name" value="SGNH_hydrolase"/>
    <property type="match status" value="1"/>
</dbReference>
<keyword evidence="3" id="KW-1185">Reference proteome</keyword>
<dbReference type="GO" id="GO:0016787">
    <property type="term" value="F:hydrolase activity"/>
    <property type="evidence" value="ECO:0007669"/>
    <property type="project" value="UniProtKB-KW"/>
</dbReference>
<dbReference type="Pfam" id="PF13472">
    <property type="entry name" value="Lipase_GDSL_2"/>
    <property type="match status" value="1"/>
</dbReference>
<gene>
    <name evidence="2" type="ORF">L0C25_02420</name>
</gene>
<evidence type="ECO:0000259" key="1">
    <source>
        <dbReference type="Pfam" id="PF13472"/>
    </source>
</evidence>
<dbReference type="RefSeq" id="WP_271634795.1">
    <property type="nucleotide sequence ID" value="NZ_CP094970.1"/>
</dbReference>
<dbReference type="InterPro" id="IPR036514">
    <property type="entry name" value="SGNH_hydro_sf"/>
</dbReference>
<protein>
    <submittedName>
        <fullName evidence="2">SGNH/GDSL hydrolase family protein</fullName>
    </submittedName>
</protein>
<evidence type="ECO:0000313" key="3">
    <source>
        <dbReference type="Proteomes" id="UP001164390"/>
    </source>
</evidence>
<dbReference type="EMBL" id="CP094970">
    <property type="protein sequence ID" value="UYM05949.1"/>
    <property type="molecule type" value="Genomic_DNA"/>
</dbReference>
<keyword evidence="2" id="KW-0378">Hydrolase</keyword>
<evidence type="ECO:0000313" key="2">
    <source>
        <dbReference type="EMBL" id="UYM05949.1"/>
    </source>
</evidence>
<reference evidence="2" key="1">
    <citation type="submission" date="2022-01" db="EMBL/GenBank/DDBJ databases">
        <title>Nocardioidaceae gen. sp. A5X3R13.</title>
        <authorList>
            <person name="Lopez Marin M.A."/>
            <person name="Uhlik O."/>
        </authorList>
    </citation>
    <scope>NUCLEOTIDE SEQUENCE</scope>
    <source>
        <strain evidence="2">A5X3R13</strain>
    </source>
</reference>
<dbReference type="Proteomes" id="UP001164390">
    <property type="component" value="Chromosome"/>
</dbReference>
<dbReference type="AlphaFoldDB" id="A0AA46TIH3"/>
<feature type="domain" description="SGNH hydrolase-type esterase" evidence="1">
    <location>
        <begin position="65"/>
        <end position="233"/>
    </location>
</feature>
<accession>A0AA46TIH3</accession>
<proteinExistence type="predicted"/>
<dbReference type="SUPFAM" id="SSF52266">
    <property type="entry name" value="SGNH hydrolase"/>
    <property type="match status" value="1"/>
</dbReference>
<sequence>MYSARLHTRLRTRPYVSALAVLLTVGVLVVLAATTGPWRAESESVGGPVTPIRQSAPDAPEALWVGDSYTIGVGAEGPARGYPCLVSDALGWTCQLDAQSGTGFVNAGHRTNEAYVPLGERLGRTAEAFGPDLVVVDAGRNDRDAAIGPFREAVASYLDRARGAFPDARLVVVLPFLLGDTGADYGRIGGVLRNAAASVDADVVDTSTPAWNRMVSRLPTVDAIHPTASSHAAIARRLIGEFERMHVLDQR</sequence>